<feature type="transmembrane region" description="Helical" evidence="4">
    <location>
        <begin position="789"/>
        <end position="808"/>
    </location>
</feature>
<dbReference type="EMBL" id="BMAV01016813">
    <property type="protein sequence ID" value="GFY67912.1"/>
    <property type="molecule type" value="Genomic_DNA"/>
</dbReference>
<dbReference type="PANTHER" id="PTHR45999">
    <property type="entry name" value="UNC-13-4A, ISOFORM B"/>
    <property type="match status" value="1"/>
</dbReference>
<feature type="compositionally biased region" description="Basic and acidic residues" evidence="3">
    <location>
        <begin position="17"/>
        <end position="26"/>
    </location>
</feature>
<dbReference type="AlphaFoldDB" id="A0A8X7CL13"/>
<gene>
    <name evidence="6" type="primary">stac</name>
    <name evidence="6" type="ORF">TNIN_471261</name>
</gene>
<dbReference type="PANTHER" id="PTHR45999:SF4">
    <property type="entry name" value="UNC-13-4A, ISOFORM B"/>
    <property type="match status" value="1"/>
</dbReference>
<sequence>MSTENEPSVQSDNNQDDLAKVDDNNRKISIHMPTFERRKLEFSSVPRSKAFDTINSEASEEGNRHKTTIKRASPGQKFLTLTDYEGQRPDILSTRKGKTFNFINTDASEEGNRRKTITIRTALTGEKILTLTDDKSNVLSKDDAKKQSKINIFSTPKGVTTREKKEASKVLKIDHLSKGVLKAGFNIGKVDLSQILHDDITDEYLQCLYIVATYTINNYFGIPGPKSDGHKKLSTFINQLIPLTAARRHENFEKSKRIPPPPFTITVHIIEAEDLITKDADEQSDPFCKVWLNDKKKLLKKTEVKNHTLNPTWNETFQFSLEDLRNDIIYIEVWDSDPTTFAKNLKEIKNIKGMRGCWYFCSDFMENLCRCGRKTVDDFLGKTEVEVGTLYAEGIDEWLSLKSQKGTPVQGQLHVAIKIEVTKPKDNSDALKRHLLLVRLCLERGLKENDSSDLSIFCWDQILNSSARTLLFQHSVQGNISVPEDMVCRFITIVHLAVQYFVFDFQFLSSVLKETKENVEQLQYISDPSLSSPLFDIYREAVEKLLEKCLKILGSLHSFDLTEDKAKRVEFESILKCVSLCQGVIGPTNLWTTLRSEAETWFSNKAQELKQVKEEGRNVIILNFLNFLKSYHRTMDQMVQTVFPQNLYTREVYEPLENNLCELLQFQVTQMAAESRGLTKVKDVKKKEEAIEVFSALKETTFYFSEILQQPFHKLQLGQFHHWFGINTIYSWFEWKRDSVSAQIEMIVNRDDLENKLIEFNGRCEKQTFSVKQSADLILKSCTIFGKLFLFRTVAILMTFSLVHYTVAA</sequence>
<keyword evidence="4" id="KW-0812">Transmembrane</keyword>
<keyword evidence="2" id="KW-0268">Exocytosis</keyword>
<keyword evidence="4" id="KW-0472">Membrane</keyword>
<protein>
    <submittedName>
        <fullName evidence="6">Protein unc-13 4B</fullName>
    </submittedName>
</protein>
<dbReference type="PROSITE" id="PS50004">
    <property type="entry name" value="C2"/>
    <property type="match status" value="1"/>
</dbReference>
<accession>A0A8X7CL13</accession>
<feature type="region of interest" description="Disordered" evidence="3">
    <location>
        <begin position="1"/>
        <end position="32"/>
    </location>
</feature>
<feature type="domain" description="C2" evidence="5">
    <location>
        <begin position="244"/>
        <end position="399"/>
    </location>
</feature>
<keyword evidence="4" id="KW-1133">Transmembrane helix</keyword>
<dbReference type="CDD" id="cd00030">
    <property type="entry name" value="C2"/>
    <property type="match status" value="1"/>
</dbReference>
<dbReference type="OrthoDB" id="67700at2759"/>
<dbReference type="Pfam" id="PF00168">
    <property type="entry name" value="C2"/>
    <property type="match status" value="1"/>
</dbReference>
<evidence type="ECO:0000256" key="3">
    <source>
        <dbReference type="SAM" id="MobiDB-lite"/>
    </source>
</evidence>
<name>A0A8X7CL13_9ARAC</name>
<dbReference type="GO" id="GO:0099503">
    <property type="term" value="C:secretory vesicle"/>
    <property type="evidence" value="ECO:0007669"/>
    <property type="project" value="TreeGrafter"/>
</dbReference>
<comment type="similarity">
    <text evidence="1">Belongs to the unc-13 family.</text>
</comment>
<feature type="compositionally biased region" description="Polar residues" evidence="3">
    <location>
        <begin position="1"/>
        <end position="13"/>
    </location>
</feature>
<dbReference type="Gene3D" id="2.60.40.150">
    <property type="entry name" value="C2 domain"/>
    <property type="match status" value="1"/>
</dbReference>
<evidence type="ECO:0000256" key="2">
    <source>
        <dbReference type="ARBA" id="ARBA00022483"/>
    </source>
</evidence>
<dbReference type="InterPro" id="IPR052095">
    <property type="entry name" value="UNC-13_domain"/>
</dbReference>
<comment type="caution">
    <text evidence="6">The sequence shown here is derived from an EMBL/GenBank/DDBJ whole genome shotgun (WGS) entry which is preliminary data.</text>
</comment>
<dbReference type="GO" id="GO:0006887">
    <property type="term" value="P:exocytosis"/>
    <property type="evidence" value="ECO:0007669"/>
    <property type="project" value="UniProtKB-KW"/>
</dbReference>
<dbReference type="Proteomes" id="UP000886998">
    <property type="component" value="Unassembled WGS sequence"/>
</dbReference>
<dbReference type="InterPro" id="IPR000008">
    <property type="entry name" value="C2_dom"/>
</dbReference>
<evidence type="ECO:0000259" key="5">
    <source>
        <dbReference type="PROSITE" id="PS50004"/>
    </source>
</evidence>
<dbReference type="InterPro" id="IPR035892">
    <property type="entry name" value="C2_domain_sf"/>
</dbReference>
<evidence type="ECO:0000313" key="7">
    <source>
        <dbReference type="Proteomes" id="UP000886998"/>
    </source>
</evidence>
<dbReference type="SUPFAM" id="SSF49562">
    <property type="entry name" value="C2 domain (Calcium/lipid-binding domain, CaLB)"/>
    <property type="match status" value="1"/>
</dbReference>
<dbReference type="PRINTS" id="PR00360">
    <property type="entry name" value="C2DOMAIN"/>
</dbReference>
<organism evidence="6 7">
    <name type="scientific">Trichonephila inaurata madagascariensis</name>
    <dbReference type="NCBI Taxonomy" id="2747483"/>
    <lineage>
        <taxon>Eukaryota</taxon>
        <taxon>Metazoa</taxon>
        <taxon>Ecdysozoa</taxon>
        <taxon>Arthropoda</taxon>
        <taxon>Chelicerata</taxon>
        <taxon>Arachnida</taxon>
        <taxon>Araneae</taxon>
        <taxon>Araneomorphae</taxon>
        <taxon>Entelegynae</taxon>
        <taxon>Araneoidea</taxon>
        <taxon>Nephilidae</taxon>
        <taxon>Trichonephila</taxon>
        <taxon>Trichonephila inaurata</taxon>
    </lineage>
</organism>
<evidence type="ECO:0000256" key="4">
    <source>
        <dbReference type="SAM" id="Phobius"/>
    </source>
</evidence>
<evidence type="ECO:0000313" key="6">
    <source>
        <dbReference type="EMBL" id="GFY67912.1"/>
    </source>
</evidence>
<reference evidence="6" key="1">
    <citation type="submission" date="2020-08" db="EMBL/GenBank/DDBJ databases">
        <title>Multicomponent nature underlies the extraordinary mechanical properties of spider dragline silk.</title>
        <authorList>
            <person name="Kono N."/>
            <person name="Nakamura H."/>
            <person name="Mori M."/>
            <person name="Yoshida Y."/>
            <person name="Ohtoshi R."/>
            <person name="Malay A.D."/>
            <person name="Moran D.A.P."/>
            <person name="Tomita M."/>
            <person name="Numata K."/>
            <person name="Arakawa K."/>
        </authorList>
    </citation>
    <scope>NUCLEOTIDE SEQUENCE</scope>
</reference>
<dbReference type="SMART" id="SM00239">
    <property type="entry name" value="C2"/>
    <property type="match status" value="1"/>
</dbReference>
<evidence type="ECO:0000256" key="1">
    <source>
        <dbReference type="ARBA" id="ARBA00005823"/>
    </source>
</evidence>
<keyword evidence="7" id="KW-1185">Reference proteome</keyword>
<proteinExistence type="inferred from homology"/>